<protein>
    <submittedName>
        <fullName evidence="1">Uncharacterized protein</fullName>
    </submittedName>
</protein>
<dbReference type="Proteomes" id="UP000499080">
    <property type="component" value="Unassembled WGS sequence"/>
</dbReference>
<evidence type="ECO:0000313" key="2">
    <source>
        <dbReference type="Proteomes" id="UP000499080"/>
    </source>
</evidence>
<dbReference type="AlphaFoldDB" id="A0A4Y2BDC9"/>
<dbReference type="EMBL" id="BGPR01000068">
    <property type="protein sequence ID" value="GBL90013.1"/>
    <property type="molecule type" value="Genomic_DNA"/>
</dbReference>
<evidence type="ECO:0000313" key="1">
    <source>
        <dbReference type="EMBL" id="GBL90013.1"/>
    </source>
</evidence>
<accession>A0A4Y2BDC9</accession>
<comment type="caution">
    <text evidence="1">The sequence shown here is derived from an EMBL/GenBank/DDBJ whole genome shotgun (WGS) entry which is preliminary data.</text>
</comment>
<proteinExistence type="predicted"/>
<sequence>MGRKIGPPTALISEVISEPPLPSKGTNRLRPTFVDVKAKILNLLARCERVKWKSAVGKISYRNLRGHDQQPQDFIFVPNDLIGKREMSAKLIHWGDEKVVHTVNFCNSDRQG</sequence>
<name>A0A4Y2BDC9_ARAVE</name>
<reference evidence="1 2" key="1">
    <citation type="journal article" date="2019" name="Sci. Rep.">
        <title>Orb-weaving spider Araneus ventricosus genome elucidates the spidroin gene catalogue.</title>
        <authorList>
            <person name="Kono N."/>
            <person name="Nakamura H."/>
            <person name="Ohtoshi R."/>
            <person name="Moran D.A.P."/>
            <person name="Shinohara A."/>
            <person name="Yoshida Y."/>
            <person name="Fujiwara M."/>
            <person name="Mori M."/>
            <person name="Tomita M."/>
            <person name="Arakawa K."/>
        </authorList>
    </citation>
    <scope>NUCLEOTIDE SEQUENCE [LARGE SCALE GENOMIC DNA]</scope>
</reference>
<keyword evidence="2" id="KW-1185">Reference proteome</keyword>
<gene>
    <name evidence="1" type="ORF">AVEN_178410_1</name>
</gene>
<organism evidence="1 2">
    <name type="scientific">Araneus ventricosus</name>
    <name type="common">Orbweaver spider</name>
    <name type="synonym">Epeira ventricosa</name>
    <dbReference type="NCBI Taxonomy" id="182803"/>
    <lineage>
        <taxon>Eukaryota</taxon>
        <taxon>Metazoa</taxon>
        <taxon>Ecdysozoa</taxon>
        <taxon>Arthropoda</taxon>
        <taxon>Chelicerata</taxon>
        <taxon>Arachnida</taxon>
        <taxon>Araneae</taxon>
        <taxon>Araneomorphae</taxon>
        <taxon>Entelegynae</taxon>
        <taxon>Araneoidea</taxon>
        <taxon>Araneidae</taxon>
        <taxon>Araneus</taxon>
    </lineage>
</organism>